<name>X1SU99_9ZZZZ</name>
<feature type="coiled-coil region" evidence="1">
    <location>
        <begin position="61"/>
        <end position="116"/>
    </location>
</feature>
<evidence type="ECO:0000313" key="2">
    <source>
        <dbReference type="EMBL" id="GAI96647.1"/>
    </source>
</evidence>
<evidence type="ECO:0000256" key="1">
    <source>
        <dbReference type="SAM" id="Coils"/>
    </source>
</evidence>
<accession>X1SU99</accession>
<sequence>ETVELKVELKKINMDMPTFVSIVRETVSKGGISPHIAKSIKEAVKTFVSLGRAIAERKREEKAWNKVIADLSQEKESLKEATQELGKRSKLLIQDIRNYNEQIDLRRKSLREWEETIEQNKWQWEFFQVFISMLLASPSAPDSLGSIALKLQELEQKGWKHYGELTLPEQRRGVFISLVMGTYLHSIHCSNSNCGASFIVNKPPEAYHPYWSSFYCPVCHWSSYTKPDDTFLNLMVSPELNKKLQDARYLLDIMEKNDFEALARKLKLLDS</sequence>
<dbReference type="EMBL" id="BARW01020866">
    <property type="protein sequence ID" value="GAI96647.1"/>
    <property type="molecule type" value="Genomic_DNA"/>
</dbReference>
<feature type="non-terminal residue" evidence="2">
    <location>
        <position position="271"/>
    </location>
</feature>
<keyword evidence="1" id="KW-0175">Coiled coil</keyword>
<gene>
    <name evidence="2" type="ORF">S12H4_35170</name>
</gene>
<dbReference type="AlphaFoldDB" id="X1SU99"/>
<feature type="non-terminal residue" evidence="2">
    <location>
        <position position="1"/>
    </location>
</feature>
<protein>
    <submittedName>
        <fullName evidence="2">Uncharacterized protein</fullName>
    </submittedName>
</protein>
<comment type="caution">
    <text evidence="2">The sequence shown here is derived from an EMBL/GenBank/DDBJ whole genome shotgun (WGS) entry which is preliminary data.</text>
</comment>
<proteinExistence type="predicted"/>
<reference evidence="2" key="1">
    <citation type="journal article" date="2014" name="Front. Microbiol.">
        <title>High frequency of phylogenetically diverse reductive dehalogenase-homologous genes in deep subseafloor sedimentary metagenomes.</title>
        <authorList>
            <person name="Kawai M."/>
            <person name="Futagami T."/>
            <person name="Toyoda A."/>
            <person name="Takaki Y."/>
            <person name="Nishi S."/>
            <person name="Hori S."/>
            <person name="Arai W."/>
            <person name="Tsubouchi T."/>
            <person name="Morono Y."/>
            <person name="Uchiyama I."/>
            <person name="Ito T."/>
            <person name="Fujiyama A."/>
            <person name="Inagaki F."/>
            <person name="Takami H."/>
        </authorList>
    </citation>
    <scope>NUCLEOTIDE SEQUENCE</scope>
    <source>
        <strain evidence="2">Expedition CK06-06</strain>
    </source>
</reference>
<organism evidence="2">
    <name type="scientific">marine sediment metagenome</name>
    <dbReference type="NCBI Taxonomy" id="412755"/>
    <lineage>
        <taxon>unclassified sequences</taxon>
        <taxon>metagenomes</taxon>
        <taxon>ecological metagenomes</taxon>
    </lineage>
</organism>